<accession>A0A937RGC3</accession>
<dbReference type="AlphaFoldDB" id="A0A937RGC3"/>
<dbReference type="EMBL" id="JAEACQ010000151">
    <property type="protein sequence ID" value="MBL7626874.1"/>
    <property type="molecule type" value="Genomic_DNA"/>
</dbReference>
<sequence>MTAPSIEIVIRSYYRDLRWLDLSLRSIERFATGHDQVVVVVPRSSLPRIPSEIPLPRPGVRLRVCRDYPDDYVGQQITKLHADRYSAADVILHLDSDQVFVEPCDLRARLFSGSLPRVSYDTGGRRPGPDGWRRCPEVFFGRPIDWDLTAPPPLTLPRHVYPALRRYCEARHGVSLSSYARATAPHRLCEVALLRGFVLLTEPDHYRWVDVRDTDPLPECRTFWSRLQTPDSAADQLPAELRR</sequence>
<organism evidence="1 2">
    <name type="scientific">Frankia nepalensis</name>
    <dbReference type="NCBI Taxonomy" id="1836974"/>
    <lineage>
        <taxon>Bacteria</taxon>
        <taxon>Bacillati</taxon>
        <taxon>Actinomycetota</taxon>
        <taxon>Actinomycetes</taxon>
        <taxon>Frankiales</taxon>
        <taxon>Frankiaceae</taxon>
        <taxon>Frankia</taxon>
    </lineage>
</organism>
<dbReference type="RefSeq" id="WP_203004783.1">
    <property type="nucleotide sequence ID" value="NZ_JADWYU010000106.1"/>
</dbReference>
<comment type="caution">
    <text evidence="1">The sequence shown here is derived from an EMBL/GenBank/DDBJ whole genome shotgun (WGS) entry which is preliminary data.</text>
</comment>
<reference evidence="1" key="1">
    <citation type="submission" date="2020-12" db="EMBL/GenBank/DDBJ databases">
        <title>Genomic characterization of non-nitrogen-fixing Frankia strains.</title>
        <authorList>
            <person name="Carlos-Shanley C."/>
            <person name="Guerra T."/>
            <person name="Hahn D."/>
        </authorList>
    </citation>
    <scope>NUCLEOTIDE SEQUENCE</scope>
    <source>
        <strain evidence="1">CN6</strain>
    </source>
</reference>
<protein>
    <submittedName>
        <fullName evidence="1">Uncharacterized protein</fullName>
    </submittedName>
</protein>
<keyword evidence="2" id="KW-1185">Reference proteome</keyword>
<name>A0A937RGC3_9ACTN</name>
<evidence type="ECO:0000313" key="1">
    <source>
        <dbReference type="EMBL" id="MBL7626874.1"/>
    </source>
</evidence>
<dbReference type="Proteomes" id="UP000604475">
    <property type="component" value="Unassembled WGS sequence"/>
</dbReference>
<evidence type="ECO:0000313" key="2">
    <source>
        <dbReference type="Proteomes" id="UP000604475"/>
    </source>
</evidence>
<gene>
    <name evidence="1" type="ORF">I7412_06770</name>
</gene>
<proteinExistence type="predicted"/>